<protein>
    <submittedName>
        <fullName evidence="1">Uncharacterized protein</fullName>
    </submittedName>
</protein>
<evidence type="ECO:0000313" key="3">
    <source>
        <dbReference type="EMBL" id="CAB4150787.1"/>
    </source>
</evidence>
<reference evidence="1" key="1">
    <citation type="submission" date="2020-04" db="EMBL/GenBank/DDBJ databases">
        <authorList>
            <person name="Chiriac C."/>
            <person name="Salcher M."/>
            <person name="Ghai R."/>
            <person name="Kavagutti S V."/>
        </authorList>
    </citation>
    <scope>NUCLEOTIDE SEQUENCE</scope>
</reference>
<evidence type="ECO:0000313" key="11">
    <source>
        <dbReference type="EMBL" id="CAB5230659.1"/>
    </source>
</evidence>
<dbReference type="EMBL" id="LR797434">
    <property type="protein sequence ID" value="CAB4216225.1"/>
    <property type="molecule type" value="Genomic_DNA"/>
</dbReference>
<accession>A0A6J5LMQ7</accession>
<evidence type="ECO:0000313" key="4">
    <source>
        <dbReference type="EMBL" id="CAB4161563.1"/>
    </source>
</evidence>
<name>A0A6J5LMQ7_9CAUD</name>
<proteinExistence type="predicted"/>
<dbReference type="EMBL" id="LR796980">
    <property type="protein sequence ID" value="CAB4179541.1"/>
    <property type="molecule type" value="Genomic_DNA"/>
</dbReference>
<evidence type="ECO:0000313" key="1">
    <source>
        <dbReference type="EMBL" id="CAB4135675.1"/>
    </source>
</evidence>
<dbReference type="EMBL" id="LR798423">
    <property type="protein sequence ID" value="CAB5230659.1"/>
    <property type="molecule type" value="Genomic_DNA"/>
</dbReference>
<sequence length="172" mass="19735">MNSIKLHSVKNLRGGYFIPEFIDQKFITQDGNLGVNVKDHHSRMSPLLDGQMYFNYELNEYVYSGVQAMFWNKCQSIGHSWGYDHVDRSGRSAGWACPMTIHSYNSTTTFNYIKCPESNGQSSIPIADSIIIERFNGFARYVNSLFILVKSEIGHITNIDEFFELKKEVESL</sequence>
<dbReference type="EMBL" id="LR797492">
    <property type="protein sequence ID" value="CAB4219984.1"/>
    <property type="molecule type" value="Genomic_DNA"/>
</dbReference>
<dbReference type="EMBL" id="LR796305">
    <property type="protein sequence ID" value="CAB4135675.1"/>
    <property type="molecule type" value="Genomic_DNA"/>
</dbReference>
<dbReference type="EMBL" id="LR797180">
    <property type="protein sequence ID" value="CAB4191984.1"/>
    <property type="molecule type" value="Genomic_DNA"/>
</dbReference>
<evidence type="ECO:0000313" key="7">
    <source>
        <dbReference type="EMBL" id="CAB4188889.1"/>
    </source>
</evidence>
<dbReference type="EMBL" id="LR796548">
    <property type="protein sequence ID" value="CAB4150787.1"/>
    <property type="molecule type" value="Genomic_DNA"/>
</dbReference>
<evidence type="ECO:0000313" key="2">
    <source>
        <dbReference type="EMBL" id="CAB4146157.1"/>
    </source>
</evidence>
<evidence type="ECO:0000313" key="10">
    <source>
        <dbReference type="EMBL" id="CAB4219984.1"/>
    </source>
</evidence>
<evidence type="ECO:0000313" key="5">
    <source>
        <dbReference type="EMBL" id="CAB4174385.1"/>
    </source>
</evidence>
<evidence type="ECO:0000313" key="6">
    <source>
        <dbReference type="EMBL" id="CAB4179541.1"/>
    </source>
</evidence>
<evidence type="ECO:0000313" key="9">
    <source>
        <dbReference type="EMBL" id="CAB4216225.1"/>
    </source>
</evidence>
<dbReference type="EMBL" id="LR796917">
    <property type="protein sequence ID" value="CAB4174385.1"/>
    <property type="molecule type" value="Genomic_DNA"/>
</dbReference>
<dbReference type="EMBL" id="LR797130">
    <property type="protein sequence ID" value="CAB4188889.1"/>
    <property type="molecule type" value="Genomic_DNA"/>
</dbReference>
<dbReference type="EMBL" id="LR796709">
    <property type="protein sequence ID" value="CAB4161563.1"/>
    <property type="molecule type" value="Genomic_DNA"/>
</dbReference>
<organism evidence="1">
    <name type="scientific">uncultured Caudovirales phage</name>
    <dbReference type="NCBI Taxonomy" id="2100421"/>
    <lineage>
        <taxon>Viruses</taxon>
        <taxon>Duplodnaviria</taxon>
        <taxon>Heunggongvirae</taxon>
        <taxon>Uroviricota</taxon>
        <taxon>Caudoviricetes</taxon>
        <taxon>Peduoviridae</taxon>
        <taxon>Maltschvirus</taxon>
        <taxon>Maltschvirus maltsch</taxon>
    </lineage>
</organism>
<gene>
    <name evidence="6" type="ORF">UFOVP1031_137</name>
    <name evidence="7" type="ORF">UFOVP1172_155</name>
    <name evidence="8" type="ORF">UFOVP1240_60</name>
    <name evidence="9" type="ORF">UFOVP1486_117</name>
    <name evidence="11" type="ORF">UFOVP1578_52</name>
    <name evidence="10" type="ORF">UFOVP1630_44</name>
    <name evidence="1" type="ORF">UFOVP288_77</name>
    <name evidence="2" type="ORF">UFOVP483_119</name>
    <name evidence="3" type="ORF">UFOVP573_38</name>
    <name evidence="4" type="ORF">UFOVP769_77</name>
    <name evidence="5" type="ORF">UFOVP962_45</name>
</gene>
<evidence type="ECO:0000313" key="8">
    <source>
        <dbReference type="EMBL" id="CAB4191984.1"/>
    </source>
</evidence>
<dbReference type="EMBL" id="LR796461">
    <property type="protein sequence ID" value="CAB4146157.1"/>
    <property type="molecule type" value="Genomic_DNA"/>
</dbReference>